<name>A0ABX2KHN2_9PROT</name>
<evidence type="ECO:0000256" key="1">
    <source>
        <dbReference type="ARBA" id="ARBA00023015"/>
    </source>
</evidence>
<feature type="domain" description="HTH gntR-type" evidence="4">
    <location>
        <begin position="4"/>
        <end position="72"/>
    </location>
</feature>
<dbReference type="SUPFAM" id="SSF48008">
    <property type="entry name" value="GntR ligand-binding domain-like"/>
    <property type="match status" value="1"/>
</dbReference>
<sequence length="228" mass="25331">MSGRMGVAEAERRLRAYVEDEGLGPQDRIPPERTLATMIGCSRETVRRALRTLENEGLIWSHQGKGTFIGPAPARIDRPVQRVIATASTANLIEARRVYEPALAAAAAQSATADDIRTLRDLARSTGAAQDWREYEHYDDAFHKAVARASANPLLIAIFLTLASVRDRAPWQRKHDALFRKAGKHDYTAEQGELHSAIVDAIEARDGEAARRMMLNHLDSIRGLLERT</sequence>
<dbReference type="SMART" id="SM00345">
    <property type="entry name" value="HTH_GNTR"/>
    <property type="match status" value="1"/>
</dbReference>
<dbReference type="InterPro" id="IPR011711">
    <property type="entry name" value="GntR_C"/>
</dbReference>
<gene>
    <name evidence="5" type="ORF">GBZ48_22655</name>
</gene>
<dbReference type="InterPro" id="IPR036390">
    <property type="entry name" value="WH_DNA-bd_sf"/>
</dbReference>
<proteinExistence type="predicted"/>
<dbReference type="PRINTS" id="PR00035">
    <property type="entry name" value="HTHGNTR"/>
</dbReference>
<evidence type="ECO:0000313" key="6">
    <source>
        <dbReference type="Proteomes" id="UP000605086"/>
    </source>
</evidence>
<dbReference type="Gene3D" id="1.20.120.530">
    <property type="entry name" value="GntR ligand-binding domain-like"/>
    <property type="match status" value="1"/>
</dbReference>
<dbReference type="Pfam" id="PF07729">
    <property type="entry name" value="FCD"/>
    <property type="match status" value="1"/>
</dbReference>
<keyword evidence="2" id="KW-0238">DNA-binding</keyword>
<accession>A0ABX2KHN2</accession>
<evidence type="ECO:0000259" key="4">
    <source>
        <dbReference type="PROSITE" id="PS50949"/>
    </source>
</evidence>
<dbReference type="SMART" id="SM00895">
    <property type="entry name" value="FCD"/>
    <property type="match status" value="1"/>
</dbReference>
<protein>
    <submittedName>
        <fullName evidence="5">FCD domain-containing protein</fullName>
    </submittedName>
</protein>
<dbReference type="RefSeq" id="WP_174473074.1">
    <property type="nucleotide sequence ID" value="NZ_WHOS01000034.1"/>
</dbReference>
<evidence type="ECO:0000256" key="2">
    <source>
        <dbReference type="ARBA" id="ARBA00023125"/>
    </source>
</evidence>
<dbReference type="InterPro" id="IPR036388">
    <property type="entry name" value="WH-like_DNA-bd_sf"/>
</dbReference>
<dbReference type="PANTHER" id="PTHR43537:SF5">
    <property type="entry name" value="UXU OPERON TRANSCRIPTIONAL REGULATOR"/>
    <property type="match status" value="1"/>
</dbReference>
<reference evidence="5 6" key="1">
    <citation type="submission" date="2019-10" db="EMBL/GenBank/DDBJ databases">
        <title>Genome sequence of Azospirillum melinis.</title>
        <authorList>
            <person name="Ambrosini A."/>
            <person name="Sant'Anna F.H."/>
            <person name="Cassan F.D."/>
            <person name="Souza E.M."/>
            <person name="Passaglia L.M.P."/>
        </authorList>
    </citation>
    <scope>NUCLEOTIDE SEQUENCE [LARGE SCALE GENOMIC DNA]</scope>
    <source>
        <strain evidence="5 6">TMCY0552</strain>
    </source>
</reference>
<dbReference type="InterPro" id="IPR000524">
    <property type="entry name" value="Tscrpt_reg_HTH_GntR"/>
</dbReference>
<dbReference type="PANTHER" id="PTHR43537">
    <property type="entry name" value="TRANSCRIPTIONAL REGULATOR, GNTR FAMILY"/>
    <property type="match status" value="1"/>
</dbReference>
<keyword evidence="1" id="KW-0805">Transcription regulation</keyword>
<dbReference type="SUPFAM" id="SSF46785">
    <property type="entry name" value="Winged helix' DNA-binding domain"/>
    <property type="match status" value="1"/>
</dbReference>
<dbReference type="InterPro" id="IPR008920">
    <property type="entry name" value="TF_FadR/GntR_C"/>
</dbReference>
<dbReference type="PROSITE" id="PS50949">
    <property type="entry name" value="HTH_GNTR"/>
    <property type="match status" value="1"/>
</dbReference>
<dbReference type="Proteomes" id="UP000605086">
    <property type="component" value="Unassembled WGS sequence"/>
</dbReference>
<dbReference type="Gene3D" id="1.10.10.10">
    <property type="entry name" value="Winged helix-like DNA-binding domain superfamily/Winged helix DNA-binding domain"/>
    <property type="match status" value="1"/>
</dbReference>
<keyword evidence="3" id="KW-0804">Transcription</keyword>
<evidence type="ECO:0000256" key="3">
    <source>
        <dbReference type="ARBA" id="ARBA00023163"/>
    </source>
</evidence>
<organism evidence="5 6">
    <name type="scientific">Azospirillum melinis</name>
    <dbReference type="NCBI Taxonomy" id="328839"/>
    <lineage>
        <taxon>Bacteria</taxon>
        <taxon>Pseudomonadati</taxon>
        <taxon>Pseudomonadota</taxon>
        <taxon>Alphaproteobacteria</taxon>
        <taxon>Rhodospirillales</taxon>
        <taxon>Azospirillaceae</taxon>
        <taxon>Azospirillum</taxon>
    </lineage>
</organism>
<comment type="caution">
    <text evidence="5">The sequence shown here is derived from an EMBL/GenBank/DDBJ whole genome shotgun (WGS) entry which is preliminary data.</text>
</comment>
<dbReference type="EMBL" id="WHOS01000034">
    <property type="protein sequence ID" value="NUB02052.1"/>
    <property type="molecule type" value="Genomic_DNA"/>
</dbReference>
<dbReference type="CDD" id="cd07377">
    <property type="entry name" value="WHTH_GntR"/>
    <property type="match status" value="1"/>
</dbReference>
<keyword evidence="6" id="KW-1185">Reference proteome</keyword>
<dbReference type="Pfam" id="PF00392">
    <property type="entry name" value="GntR"/>
    <property type="match status" value="1"/>
</dbReference>
<evidence type="ECO:0000313" key="5">
    <source>
        <dbReference type="EMBL" id="NUB02052.1"/>
    </source>
</evidence>